<dbReference type="STRING" id="126957.T1J4B2"/>
<dbReference type="PANTHER" id="PTHR12687">
    <property type="entry name" value="NUCLEOLAR COMPLEX 2 AND RAD4-RELATED"/>
    <property type="match status" value="1"/>
</dbReference>
<keyword evidence="3" id="KW-0539">Nucleus</keyword>
<dbReference type="GO" id="GO:0030690">
    <property type="term" value="C:Noc1p-Noc2p complex"/>
    <property type="evidence" value="ECO:0007669"/>
    <property type="project" value="TreeGrafter"/>
</dbReference>
<feature type="coiled-coil region" evidence="4">
    <location>
        <begin position="583"/>
        <end position="610"/>
    </location>
</feature>
<evidence type="ECO:0008006" key="8">
    <source>
        <dbReference type="Google" id="ProtNLM"/>
    </source>
</evidence>
<dbReference type="GO" id="GO:0042393">
    <property type="term" value="F:histone binding"/>
    <property type="evidence" value="ECO:0007669"/>
    <property type="project" value="TreeGrafter"/>
</dbReference>
<organism evidence="6 7">
    <name type="scientific">Strigamia maritima</name>
    <name type="common">European centipede</name>
    <name type="synonym">Geophilus maritimus</name>
    <dbReference type="NCBI Taxonomy" id="126957"/>
    <lineage>
        <taxon>Eukaryota</taxon>
        <taxon>Metazoa</taxon>
        <taxon>Ecdysozoa</taxon>
        <taxon>Arthropoda</taxon>
        <taxon>Myriapoda</taxon>
        <taxon>Chilopoda</taxon>
        <taxon>Pleurostigmophora</taxon>
        <taxon>Geophilomorpha</taxon>
        <taxon>Linotaeniidae</taxon>
        <taxon>Strigamia</taxon>
    </lineage>
</organism>
<proteinExistence type="inferred from homology"/>
<comment type="similarity">
    <text evidence="2">Belongs to the NOC2 family.</text>
</comment>
<dbReference type="AlphaFoldDB" id="T1J4B2"/>
<evidence type="ECO:0000256" key="4">
    <source>
        <dbReference type="SAM" id="Coils"/>
    </source>
</evidence>
<reference evidence="6" key="2">
    <citation type="submission" date="2015-02" db="UniProtKB">
        <authorList>
            <consortium name="EnsemblMetazoa"/>
        </authorList>
    </citation>
    <scope>IDENTIFICATION</scope>
</reference>
<dbReference type="HOGENOM" id="CLU_011272_1_2_1"/>
<feature type="compositionally biased region" description="Acidic residues" evidence="5">
    <location>
        <begin position="52"/>
        <end position="66"/>
    </location>
</feature>
<dbReference type="EnsemblMetazoa" id="SMAR008443-RA">
    <property type="protein sequence ID" value="SMAR008443-PA"/>
    <property type="gene ID" value="SMAR008443"/>
</dbReference>
<accession>T1J4B2</accession>
<feature type="region of interest" description="Disordered" evidence="5">
    <location>
        <begin position="112"/>
        <end position="169"/>
    </location>
</feature>
<evidence type="ECO:0000313" key="6">
    <source>
        <dbReference type="EnsemblMetazoa" id="SMAR008443-PA"/>
    </source>
</evidence>
<evidence type="ECO:0000256" key="3">
    <source>
        <dbReference type="ARBA" id="ARBA00023242"/>
    </source>
</evidence>
<dbReference type="Pfam" id="PF03715">
    <property type="entry name" value="Noc2"/>
    <property type="match status" value="1"/>
</dbReference>
<dbReference type="Proteomes" id="UP000014500">
    <property type="component" value="Unassembled WGS sequence"/>
</dbReference>
<reference evidence="7" key="1">
    <citation type="submission" date="2011-05" db="EMBL/GenBank/DDBJ databases">
        <authorList>
            <person name="Richards S.R."/>
            <person name="Qu J."/>
            <person name="Jiang H."/>
            <person name="Jhangiani S.N."/>
            <person name="Agravi P."/>
            <person name="Goodspeed R."/>
            <person name="Gross S."/>
            <person name="Mandapat C."/>
            <person name="Jackson L."/>
            <person name="Mathew T."/>
            <person name="Pu L."/>
            <person name="Thornton R."/>
            <person name="Saada N."/>
            <person name="Wilczek-Boney K.B."/>
            <person name="Lee S."/>
            <person name="Kovar C."/>
            <person name="Wu Y."/>
            <person name="Scherer S.E."/>
            <person name="Worley K.C."/>
            <person name="Muzny D.M."/>
            <person name="Gibbs R."/>
        </authorList>
    </citation>
    <scope>NUCLEOTIDE SEQUENCE</scope>
    <source>
        <strain evidence="7">Brora</strain>
    </source>
</reference>
<name>T1J4B2_STRMM</name>
<protein>
    <recommendedName>
        <fullName evidence="8">Nucleolar complex protein 2 homolog</fullName>
    </recommendedName>
</protein>
<evidence type="ECO:0000256" key="1">
    <source>
        <dbReference type="ARBA" id="ARBA00004123"/>
    </source>
</evidence>
<dbReference type="EMBL" id="JH431842">
    <property type="status" value="NOT_ANNOTATED_CDS"/>
    <property type="molecule type" value="Genomic_DNA"/>
</dbReference>
<dbReference type="GO" id="GO:0000122">
    <property type="term" value="P:negative regulation of transcription by RNA polymerase II"/>
    <property type="evidence" value="ECO:0007669"/>
    <property type="project" value="TreeGrafter"/>
</dbReference>
<dbReference type="PANTHER" id="PTHR12687:SF4">
    <property type="entry name" value="NUCLEOLAR COMPLEX PROTEIN 2 HOMOLOG"/>
    <property type="match status" value="1"/>
</dbReference>
<dbReference type="GO" id="GO:0003714">
    <property type="term" value="F:transcription corepressor activity"/>
    <property type="evidence" value="ECO:0007669"/>
    <property type="project" value="TreeGrafter"/>
</dbReference>
<evidence type="ECO:0000313" key="7">
    <source>
        <dbReference type="Proteomes" id="UP000014500"/>
    </source>
</evidence>
<feature type="compositionally biased region" description="Acidic residues" evidence="5">
    <location>
        <begin position="147"/>
        <end position="160"/>
    </location>
</feature>
<sequence length="703" mass="80627">MKRKLKDLDLEELFSKKLQDEDNSSDAEDDDNLSDAEICGEDTGENSSDAEICAEDDLSDADDNEDQTTSKTENGEEQNDDANSEDELDFEKHIQSLKKLKHAEPEFYKFLEENDQDLLNFDVDSGTDSEEDESDKKHKIPTSLEVASDESDEEEEEIETEAEHKKSSSKISKPLLRRWSKELKESRPVSAIAKVISALKSAVELLSDEDASSAKRIQNSKALNGLLRMSIVDLVPAFNRVLHVSADVKSFQPTLSKSWKKLQTHAKTYLILIVKVLDLVNEDQIVGTLIKHILELVPYYGAFNKVSKALLKRLITIWSTAEESLRVLSYLAISAVTRQQMAEILPFVINNMYVSYVKNCKFTSPITWPLINFMKHSLAGIFSLDESHAYQHAFVYIRQMAIHLRNAITLKKKDAIKTVYNWQFIHCLYLWSRMLSEMHQSTIMQPLIYPLVQIIIGTIKIIPTAKYIPLRFHCIRALTLMTKETNTFIPVLPLLTEVLPFVNVKKHNTKVNWKPMDFLCALKLSKSQITENGFKDAIIEQFCELTLDYTSTQAHGVAFSELVLPSIIQMKAFVKTCSNSKYNRDIKQIVEKLEENARHIEQKRSSTVLNLSDAKAMEAWENASKQASNPLTVYYTKYRELRDREVLLNISKKDQISDRFPEIERTKPEDKKEFNDLFAENLSDDDNDSFFFQTKKISNVKKD</sequence>
<dbReference type="InterPro" id="IPR005343">
    <property type="entry name" value="Noc2"/>
</dbReference>
<feature type="compositionally biased region" description="Acidic residues" evidence="5">
    <location>
        <begin position="75"/>
        <end position="89"/>
    </location>
</feature>
<keyword evidence="4" id="KW-0175">Coiled coil</keyword>
<comment type="subcellular location">
    <subcellularLocation>
        <location evidence="1">Nucleus</location>
    </subcellularLocation>
</comment>
<keyword evidence="7" id="KW-1185">Reference proteome</keyword>
<feature type="compositionally biased region" description="Acidic residues" evidence="5">
    <location>
        <begin position="21"/>
        <end position="44"/>
    </location>
</feature>
<dbReference type="OMA" id="GCLRYYL"/>
<dbReference type="PhylomeDB" id="T1J4B2"/>
<evidence type="ECO:0000256" key="5">
    <source>
        <dbReference type="SAM" id="MobiDB-lite"/>
    </source>
</evidence>
<dbReference type="GO" id="GO:0042273">
    <property type="term" value="P:ribosomal large subunit biogenesis"/>
    <property type="evidence" value="ECO:0007669"/>
    <property type="project" value="TreeGrafter"/>
</dbReference>
<evidence type="ECO:0000256" key="2">
    <source>
        <dbReference type="ARBA" id="ARBA00005907"/>
    </source>
</evidence>
<dbReference type="GO" id="GO:0005654">
    <property type="term" value="C:nucleoplasm"/>
    <property type="evidence" value="ECO:0007669"/>
    <property type="project" value="TreeGrafter"/>
</dbReference>
<feature type="region of interest" description="Disordered" evidence="5">
    <location>
        <begin position="15"/>
        <end position="90"/>
    </location>
</feature>
<dbReference type="GO" id="GO:0005730">
    <property type="term" value="C:nucleolus"/>
    <property type="evidence" value="ECO:0007669"/>
    <property type="project" value="TreeGrafter"/>
</dbReference>
<dbReference type="eggNOG" id="KOG2256">
    <property type="taxonomic scope" value="Eukaryota"/>
</dbReference>
<dbReference type="GO" id="GO:0030691">
    <property type="term" value="C:Noc2p-Noc3p complex"/>
    <property type="evidence" value="ECO:0007669"/>
    <property type="project" value="TreeGrafter"/>
</dbReference>